<organism evidence="2">
    <name type="scientific">Chromera velia CCMP2878</name>
    <dbReference type="NCBI Taxonomy" id="1169474"/>
    <lineage>
        <taxon>Eukaryota</taxon>
        <taxon>Sar</taxon>
        <taxon>Alveolata</taxon>
        <taxon>Colpodellida</taxon>
        <taxon>Chromeraceae</taxon>
        <taxon>Chromera</taxon>
    </lineage>
</organism>
<feature type="compositionally biased region" description="Polar residues" evidence="1">
    <location>
        <begin position="596"/>
        <end position="609"/>
    </location>
</feature>
<dbReference type="VEuPathDB" id="CryptoDB:Cvel_13157"/>
<feature type="compositionally biased region" description="Basic and acidic residues" evidence="1">
    <location>
        <begin position="584"/>
        <end position="595"/>
    </location>
</feature>
<gene>
    <name evidence="2" type="ORF">Cvel_13157</name>
</gene>
<proteinExistence type="predicted"/>
<sequence>MFSKIGVQKTRIDRLNDELEDLLKVKSSGSSVERLVEILSATTAELRKQEALLESPSTNSAPLNRGAMARQTRRLIKELNEATALASNAEHLLDINLPQTIRQMDQAGRGTSMSPQLLPTSSQGQFSPPPQSPQGGVQKRSLMSLVSSHDEADDTGSQDERMMQFLSANFVRQRNRADVLRPRRVALSPNSKGGHLGPVTLIRQATTKAEMNAAVDIVLQPFEPNLPISLGTVRSCRDFGTMPIPPAEEDYESDGGAEKEKEGLGRSGSPTREVEWNLDPSVLEGQEIVLTYDMMALEGQSPVTPARQGFPVSSDLHVGGAIPLVGLQLLRPYIVEPLGQTGLYRILNFLLLHFEFVAAMKLRLMDPDFVSSLCGETWASPSSSEKKVEVMEQDVWMVTRACLKAADLGRELYVELAQVEKMAGLSPATVTRGKGAKFGRQDSLMLGPGKITSVCLSNLDENVEKWKLPETATEVPLSLFETPKKPAEEPSPFQRNRAEKREVTMEPLLLFSPSQMTRTPKSGLNLRDLFNLQKEAQSADKEEQGKEKEEENEGGRSPFTGGQRQREIEKGSNVNVGAKPPKPFGDDERPPDCSRDSSPIDNMSEILSV</sequence>
<dbReference type="EMBL" id="CDMZ01005829">
    <property type="protein sequence ID" value="CEM54912.1"/>
    <property type="molecule type" value="Genomic_DNA"/>
</dbReference>
<evidence type="ECO:0000256" key="1">
    <source>
        <dbReference type="SAM" id="MobiDB-lite"/>
    </source>
</evidence>
<feature type="region of interest" description="Disordered" evidence="1">
    <location>
        <begin position="107"/>
        <end position="158"/>
    </location>
</feature>
<feature type="region of interest" description="Disordered" evidence="1">
    <location>
        <begin position="536"/>
        <end position="609"/>
    </location>
</feature>
<name>A0A0G4ICL1_9ALVE</name>
<evidence type="ECO:0000313" key="2">
    <source>
        <dbReference type="EMBL" id="CEM54912.1"/>
    </source>
</evidence>
<dbReference type="PhylomeDB" id="A0A0G4ICL1"/>
<feature type="compositionally biased region" description="Polar residues" evidence="1">
    <location>
        <begin position="107"/>
        <end position="120"/>
    </location>
</feature>
<feature type="region of interest" description="Disordered" evidence="1">
    <location>
        <begin position="477"/>
        <end position="500"/>
    </location>
</feature>
<feature type="region of interest" description="Disordered" evidence="1">
    <location>
        <begin position="244"/>
        <end position="273"/>
    </location>
</feature>
<reference evidence="2" key="1">
    <citation type="submission" date="2014-11" db="EMBL/GenBank/DDBJ databases">
        <authorList>
            <person name="Otto D Thomas"/>
            <person name="Naeem Raeece"/>
        </authorList>
    </citation>
    <scope>NUCLEOTIDE SEQUENCE</scope>
</reference>
<dbReference type="AlphaFoldDB" id="A0A0G4ICL1"/>
<feature type="compositionally biased region" description="Basic and acidic residues" evidence="1">
    <location>
        <begin position="537"/>
        <end position="549"/>
    </location>
</feature>
<accession>A0A0G4ICL1</accession>
<protein>
    <submittedName>
        <fullName evidence="2">Uncharacterized protein</fullName>
    </submittedName>
</protein>